<sequence>MKSNKNTNIFDYVKKKNYKRFGLFFIAAFVLLIFSKLSNDYKETIKLKVSLINVEDEIIIKNDSSNYIEAYVKAKGFALVPFLFKNSKELILNSKDDVTIKDNQFIFDAQKQKYLLEDQLGTAYELLSVRPDTLLISFSKRASKIVPLELVENITYAVGYDLKDAFKFNIDSVKIVGSSAVVDNISSLSTKELKLTDVNQSIDKTIDIDISEFDDIEVFPKSVKVAGEVTRFTEGTLDIPVVITNQPKSVNINYFPKTVSVSFYVDLENYNAVKPEDFRVECNYKDLNKNLTYLQPKVVKKPSFVKRVNIRQKRIDYIRL</sequence>
<dbReference type="EMBL" id="WOWS01000001">
    <property type="protein sequence ID" value="MUU76854.1"/>
    <property type="molecule type" value="Genomic_DNA"/>
</dbReference>
<keyword evidence="1" id="KW-0472">Membrane</keyword>
<dbReference type="RefSeq" id="WP_157361309.1">
    <property type="nucleotide sequence ID" value="NZ_WOWS01000001.1"/>
</dbReference>
<dbReference type="Proteomes" id="UP000478208">
    <property type="component" value="Unassembled WGS sequence"/>
</dbReference>
<dbReference type="PANTHER" id="PTHR37804:SF1">
    <property type="entry name" value="CDAA REGULATORY PROTEIN CDAR"/>
    <property type="match status" value="1"/>
</dbReference>
<protein>
    <recommendedName>
        <fullName evidence="4">YbbR-like domain-containing protein</fullName>
    </recommendedName>
</protein>
<dbReference type="Gene3D" id="2.170.120.30">
    <property type="match status" value="1"/>
</dbReference>
<feature type="transmembrane region" description="Helical" evidence="1">
    <location>
        <begin position="21"/>
        <end position="38"/>
    </location>
</feature>
<keyword evidence="3" id="KW-1185">Reference proteome</keyword>
<dbReference type="InterPro" id="IPR053154">
    <property type="entry name" value="c-di-AMP_regulator"/>
</dbReference>
<accession>A0A6L6U7Q2</accession>
<name>A0A6L6U7Q2_9FLAO</name>
<dbReference type="Gene3D" id="2.170.120.40">
    <property type="entry name" value="YbbR-like domain"/>
    <property type="match status" value="1"/>
</dbReference>
<proteinExistence type="predicted"/>
<keyword evidence="1" id="KW-1133">Transmembrane helix</keyword>
<evidence type="ECO:0000313" key="3">
    <source>
        <dbReference type="Proteomes" id="UP000478208"/>
    </source>
</evidence>
<gene>
    <name evidence="2" type="ORF">GN138_00210</name>
</gene>
<evidence type="ECO:0000256" key="1">
    <source>
        <dbReference type="SAM" id="Phobius"/>
    </source>
</evidence>
<dbReference type="AlphaFoldDB" id="A0A6L6U7Q2"/>
<evidence type="ECO:0000313" key="2">
    <source>
        <dbReference type="EMBL" id="MUU76854.1"/>
    </source>
</evidence>
<organism evidence="2 3">
    <name type="scientific">Winogradskyella endarachnes</name>
    <dbReference type="NCBI Taxonomy" id="2681965"/>
    <lineage>
        <taxon>Bacteria</taxon>
        <taxon>Pseudomonadati</taxon>
        <taxon>Bacteroidota</taxon>
        <taxon>Flavobacteriia</taxon>
        <taxon>Flavobacteriales</taxon>
        <taxon>Flavobacteriaceae</taxon>
        <taxon>Winogradskyella</taxon>
    </lineage>
</organism>
<reference evidence="2 3" key="1">
    <citation type="submission" date="2019-12" db="EMBL/GenBank/DDBJ databases">
        <authorList>
            <person name="Li J."/>
        </authorList>
    </citation>
    <scope>NUCLEOTIDE SEQUENCE [LARGE SCALE GENOMIC DNA]</scope>
    <source>
        <strain evidence="2 3">HL2-2</strain>
    </source>
</reference>
<evidence type="ECO:0008006" key="4">
    <source>
        <dbReference type="Google" id="ProtNLM"/>
    </source>
</evidence>
<comment type="caution">
    <text evidence="2">The sequence shown here is derived from an EMBL/GenBank/DDBJ whole genome shotgun (WGS) entry which is preliminary data.</text>
</comment>
<dbReference type="PANTHER" id="PTHR37804">
    <property type="entry name" value="CDAA REGULATORY PROTEIN CDAR"/>
    <property type="match status" value="1"/>
</dbReference>
<keyword evidence="1" id="KW-0812">Transmembrane</keyword>